<feature type="transmembrane region" description="Helical" evidence="10">
    <location>
        <begin position="91"/>
        <end position="112"/>
    </location>
</feature>
<dbReference type="CDD" id="cd00637">
    <property type="entry name" value="7tm_classA_rhodopsin-like"/>
    <property type="match status" value="2"/>
</dbReference>
<dbReference type="SUPFAM" id="SSF81321">
    <property type="entry name" value="Family A G protein-coupled receptor-like"/>
    <property type="match status" value="2"/>
</dbReference>
<keyword evidence="13" id="KW-1185">Reference proteome</keyword>
<proteinExistence type="inferred from homology"/>
<feature type="transmembrane region" description="Helical" evidence="10">
    <location>
        <begin position="387"/>
        <end position="413"/>
    </location>
</feature>
<evidence type="ECO:0000256" key="3">
    <source>
        <dbReference type="ARBA" id="ARBA00022692"/>
    </source>
</evidence>
<feature type="domain" description="G-protein coupled receptors family 1 profile" evidence="11">
    <location>
        <begin position="366"/>
        <end position="609"/>
    </location>
</feature>
<evidence type="ECO:0000259" key="11">
    <source>
        <dbReference type="PROSITE" id="PS50262"/>
    </source>
</evidence>
<keyword evidence="2" id="KW-1003">Cell membrane</keyword>
<gene>
    <name evidence="12" type="ORF">PEVE_00004678</name>
</gene>
<protein>
    <recommendedName>
        <fullName evidence="11">G-protein coupled receptors family 1 profile domain-containing protein</fullName>
    </recommendedName>
</protein>
<evidence type="ECO:0000313" key="13">
    <source>
        <dbReference type="Proteomes" id="UP001159427"/>
    </source>
</evidence>
<dbReference type="PROSITE" id="PS00237">
    <property type="entry name" value="G_PROTEIN_RECEP_F1_1"/>
    <property type="match status" value="2"/>
</dbReference>
<dbReference type="InterPro" id="IPR000276">
    <property type="entry name" value="GPCR_Rhodpsn"/>
</dbReference>
<evidence type="ECO:0000256" key="9">
    <source>
        <dbReference type="RuleBase" id="RU000688"/>
    </source>
</evidence>
<name>A0ABN8QJ42_9CNID</name>
<feature type="transmembrane region" description="Helical" evidence="10">
    <location>
        <begin position="133"/>
        <end position="154"/>
    </location>
</feature>
<comment type="caution">
    <text evidence="12">The sequence shown here is derived from an EMBL/GenBank/DDBJ whole genome shotgun (WGS) entry which is preliminary data.</text>
</comment>
<feature type="transmembrane region" description="Helical" evidence="10">
    <location>
        <begin position="229"/>
        <end position="249"/>
    </location>
</feature>
<keyword evidence="5 9" id="KW-0297">G-protein coupled receptor</keyword>
<dbReference type="PRINTS" id="PR00237">
    <property type="entry name" value="GPCRRHODOPSN"/>
</dbReference>
<evidence type="ECO:0000256" key="5">
    <source>
        <dbReference type="ARBA" id="ARBA00023040"/>
    </source>
</evidence>
<keyword evidence="8 9" id="KW-0807">Transducer</keyword>
<organism evidence="12 13">
    <name type="scientific">Porites evermanni</name>
    <dbReference type="NCBI Taxonomy" id="104178"/>
    <lineage>
        <taxon>Eukaryota</taxon>
        <taxon>Metazoa</taxon>
        <taxon>Cnidaria</taxon>
        <taxon>Anthozoa</taxon>
        <taxon>Hexacorallia</taxon>
        <taxon>Scleractinia</taxon>
        <taxon>Fungiina</taxon>
        <taxon>Poritidae</taxon>
        <taxon>Porites</taxon>
    </lineage>
</organism>
<evidence type="ECO:0000313" key="12">
    <source>
        <dbReference type="EMBL" id="CAH3163728.1"/>
    </source>
</evidence>
<feature type="transmembrane region" description="Helical" evidence="10">
    <location>
        <begin position="23"/>
        <end position="47"/>
    </location>
</feature>
<feature type="transmembrane region" description="Helical" evidence="10">
    <location>
        <begin position="351"/>
        <end position="375"/>
    </location>
</feature>
<dbReference type="Proteomes" id="UP001159427">
    <property type="component" value="Unassembled WGS sequence"/>
</dbReference>
<dbReference type="PROSITE" id="PS50262">
    <property type="entry name" value="G_PROTEIN_RECEP_F1_2"/>
    <property type="match status" value="2"/>
</dbReference>
<evidence type="ECO:0000256" key="4">
    <source>
        <dbReference type="ARBA" id="ARBA00022989"/>
    </source>
</evidence>
<dbReference type="Pfam" id="PF00001">
    <property type="entry name" value="7tm_1"/>
    <property type="match status" value="2"/>
</dbReference>
<feature type="transmembrane region" description="Helical" evidence="10">
    <location>
        <begin position="589"/>
        <end position="612"/>
    </location>
</feature>
<sequence length="653" mass="75910">MANFTSNHTQTSGRVLLEPLDTWYWVIRGIIAILTITGNGLVIYLIVSKRRLWVTNNWFVLSLAVADFCVGLFITTTGAACTFRFRCDWRLQLVFYNFFLFTSTTNLWAVAIDRYIGIVYSLRYRSLMTNTRVVLAVAASWSTSFVAAFMRLLWLHDQQLYRAIDKYYRVIADFFLGAVSCVVLIFIYLRVLLISRSIAKKIVAQANEVTHNYKPRSKRQARRNLSTKFFGCLVSLFVVCNSVSIYISLCKIFKLGYVNPTISIFAYLLVHCNSAMNFVAYAFMKRDIRRELRRKYRFSQVVESSYLSRGELTLTRGTQRRFSYERDIMANFTSNHTQTSGRVLLEPLDTWYWVIRGIIAILTITGNGLVIYLIVSKRRLWMTNNWFVLSLAVADFCVGLFITTTGAACTFRFRCDWRLQLVFYNFFLFTSTTNLWAVAIDRYIGIVYSLRYRSLMTNTRVVLAVAASWSTSFVAAFMRLLWLHDQQLYRAIDKYYRVIADFFLGAVSCVVLIFIYLRVLLISRSIAKKIVAQANEITHNYKPRSKRQARRNLSTKFFGCLVSLFVVCNSVSIYISLCKIFKLGYVNPTISIFAYLLVHCNSAMNFVAYAFMKRDIRRELRRKYRFSQVVESSYLSRGELTLTRGTQRRFSVK</sequence>
<evidence type="ECO:0000256" key="7">
    <source>
        <dbReference type="ARBA" id="ARBA00023170"/>
    </source>
</evidence>
<dbReference type="InterPro" id="IPR017452">
    <property type="entry name" value="GPCR_Rhodpsn_7TM"/>
</dbReference>
<feature type="transmembrane region" description="Helical" evidence="10">
    <location>
        <begin position="461"/>
        <end position="482"/>
    </location>
</feature>
<keyword evidence="3 9" id="KW-0812">Transmembrane</keyword>
<feature type="transmembrane region" description="Helical" evidence="10">
    <location>
        <begin position="174"/>
        <end position="193"/>
    </location>
</feature>
<keyword evidence="7 9" id="KW-0675">Receptor</keyword>
<dbReference type="Gene3D" id="1.20.1070.10">
    <property type="entry name" value="Rhodopsin 7-helix transmembrane proteins"/>
    <property type="match status" value="2"/>
</dbReference>
<evidence type="ECO:0000256" key="10">
    <source>
        <dbReference type="SAM" id="Phobius"/>
    </source>
</evidence>
<comment type="similarity">
    <text evidence="9">Belongs to the G-protein coupled receptor 1 family.</text>
</comment>
<feature type="transmembrane region" description="Helical" evidence="10">
    <location>
        <begin position="557"/>
        <end position="577"/>
    </location>
</feature>
<dbReference type="EMBL" id="CALNXI010001295">
    <property type="protein sequence ID" value="CAH3163728.1"/>
    <property type="molecule type" value="Genomic_DNA"/>
</dbReference>
<evidence type="ECO:0000256" key="1">
    <source>
        <dbReference type="ARBA" id="ARBA00004651"/>
    </source>
</evidence>
<comment type="subcellular location">
    <subcellularLocation>
        <location evidence="1">Cell membrane</location>
        <topology evidence="1">Multi-pass membrane protein</topology>
    </subcellularLocation>
</comment>
<feature type="transmembrane region" description="Helical" evidence="10">
    <location>
        <begin position="261"/>
        <end position="284"/>
    </location>
</feature>
<evidence type="ECO:0000256" key="8">
    <source>
        <dbReference type="ARBA" id="ARBA00023224"/>
    </source>
</evidence>
<evidence type="ECO:0000256" key="6">
    <source>
        <dbReference type="ARBA" id="ARBA00023136"/>
    </source>
</evidence>
<evidence type="ECO:0000256" key="2">
    <source>
        <dbReference type="ARBA" id="ARBA00022475"/>
    </source>
</evidence>
<feature type="transmembrane region" description="Helical" evidence="10">
    <location>
        <begin position="59"/>
        <end position="85"/>
    </location>
</feature>
<keyword evidence="4 10" id="KW-1133">Transmembrane helix</keyword>
<reference evidence="12 13" key="1">
    <citation type="submission" date="2022-05" db="EMBL/GenBank/DDBJ databases">
        <authorList>
            <consortium name="Genoscope - CEA"/>
            <person name="William W."/>
        </authorList>
    </citation>
    <scope>NUCLEOTIDE SEQUENCE [LARGE SCALE GENOMIC DNA]</scope>
</reference>
<dbReference type="InterPro" id="IPR050569">
    <property type="entry name" value="TAAR"/>
</dbReference>
<accession>A0ABN8QJ42</accession>
<dbReference type="SMART" id="SM01381">
    <property type="entry name" value="7TM_GPCR_Srsx"/>
    <property type="match status" value="1"/>
</dbReference>
<dbReference type="PANTHER" id="PTHR24249">
    <property type="entry name" value="HISTAMINE RECEPTOR-RELATED G-PROTEIN COUPLED RECEPTOR"/>
    <property type="match status" value="1"/>
</dbReference>
<keyword evidence="6 10" id="KW-0472">Membrane</keyword>
<dbReference type="PANTHER" id="PTHR24249:SF372">
    <property type="entry name" value="G-PROTEIN COUPLED RECEPTORS FAMILY 1 PROFILE DOMAIN-CONTAINING PROTEIN"/>
    <property type="match status" value="1"/>
</dbReference>
<feature type="transmembrane region" description="Helical" evidence="10">
    <location>
        <begin position="502"/>
        <end position="521"/>
    </location>
</feature>
<feature type="domain" description="G-protein coupled receptors family 1 profile" evidence="11">
    <location>
        <begin position="38"/>
        <end position="281"/>
    </location>
</feature>